<dbReference type="AlphaFoldDB" id="A0A1F7W9Z4"/>
<keyword evidence="1" id="KW-0812">Transmembrane</keyword>
<dbReference type="STRING" id="1802421.A2318_01550"/>
<evidence type="ECO:0000313" key="2">
    <source>
        <dbReference type="EMBL" id="OGL99643.1"/>
    </source>
</evidence>
<sequence length="145" mass="15849">MAIKKAATTKKPVQKTRVAPLSVIPALAFEPMLTTTKKTKKPVAKKAGAKKSSKKPEVIVVEEVTLDPKESLKLPYEASKEYIIVHRCTNCEHIPFSMTKLVTLFSVLIMLLSVSVLIQVGTIDVSKLSSFVAPIAQAVPDFTTR</sequence>
<comment type="caution">
    <text evidence="2">The sequence shown here is derived from an EMBL/GenBank/DDBJ whole genome shotgun (WGS) entry which is preliminary data.</text>
</comment>
<evidence type="ECO:0000256" key="1">
    <source>
        <dbReference type="SAM" id="Phobius"/>
    </source>
</evidence>
<evidence type="ECO:0000313" key="3">
    <source>
        <dbReference type="Proteomes" id="UP000177331"/>
    </source>
</evidence>
<accession>A0A1F7W9Z4</accession>
<organism evidence="2 3">
    <name type="scientific">Candidatus Uhrbacteria bacterium RIFOXYB2_FULL_45_11</name>
    <dbReference type="NCBI Taxonomy" id="1802421"/>
    <lineage>
        <taxon>Bacteria</taxon>
        <taxon>Candidatus Uhriibacteriota</taxon>
    </lineage>
</organism>
<reference evidence="2 3" key="1">
    <citation type="journal article" date="2016" name="Nat. Commun.">
        <title>Thousands of microbial genomes shed light on interconnected biogeochemical processes in an aquifer system.</title>
        <authorList>
            <person name="Anantharaman K."/>
            <person name="Brown C.T."/>
            <person name="Hug L.A."/>
            <person name="Sharon I."/>
            <person name="Castelle C.J."/>
            <person name="Probst A.J."/>
            <person name="Thomas B.C."/>
            <person name="Singh A."/>
            <person name="Wilkins M.J."/>
            <person name="Karaoz U."/>
            <person name="Brodie E.L."/>
            <person name="Williams K.H."/>
            <person name="Hubbard S.S."/>
            <person name="Banfield J.F."/>
        </authorList>
    </citation>
    <scope>NUCLEOTIDE SEQUENCE [LARGE SCALE GENOMIC DNA]</scope>
</reference>
<protein>
    <submittedName>
        <fullName evidence="2">Uncharacterized protein</fullName>
    </submittedName>
</protein>
<dbReference type="EMBL" id="MGFD01000006">
    <property type="protein sequence ID" value="OGL99643.1"/>
    <property type="molecule type" value="Genomic_DNA"/>
</dbReference>
<dbReference type="Proteomes" id="UP000177331">
    <property type="component" value="Unassembled WGS sequence"/>
</dbReference>
<keyword evidence="1" id="KW-0472">Membrane</keyword>
<keyword evidence="1" id="KW-1133">Transmembrane helix</keyword>
<proteinExistence type="predicted"/>
<gene>
    <name evidence="2" type="ORF">A2318_01550</name>
</gene>
<name>A0A1F7W9Z4_9BACT</name>
<feature type="transmembrane region" description="Helical" evidence="1">
    <location>
        <begin position="101"/>
        <end position="121"/>
    </location>
</feature>